<evidence type="ECO:0000313" key="2">
    <source>
        <dbReference type="EMBL" id="TWF97290.1"/>
    </source>
</evidence>
<keyword evidence="1" id="KW-0472">Membrane</keyword>
<protein>
    <submittedName>
        <fullName evidence="2">Uncharacterized protein</fullName>
    </submittedName>
</protein>
<keyword evidence="1" id="KW-1133">Transmembrane helix</keyword>
<feature type="transmembrane region" description="Helical" evidence="1">
    <location>
        <begin position="26"/>
        <end position="48"/>
    </location>
</feature>
<gene>
    <name evidence="2" type="ORF">FHX73_111070</name>
</gene>
<dbReference type="Proteomes" id="UP000317940">
    <property type="component" value="Unassembled WGS sequence"/>
</dbReference>
<comment type="caution">
    <text evidence="2">The sequence shown here is derived from an EMBL/GenBank/DDBJ whole genome shotgun (WGS) entry which is preliminary data.</text>
</comment>
<evidence type="ECO:0000313" key="3">
    <source>
        <dbReference type="Proteomes" id="UP000317940"/>
    </source>
</evidence>
<dbReference type="RefSeq" id="WP_145903674.1">
    <property type="nucleotide sequence ID" value="NZ_BAAAMZ010000008.1"/>
</dbReference>
<reference evidence="2 3" key="1">
    <citation type="submission" date="2019-06" db="EMBL/GenBank/DDBJ databases">
        <title>Sequencing the genomes of 1000 actinobacteria strains.</title>
        <authorList>
            <person name="Klenk H.-P."/>
        </authorList>
    </citation>
    <scope>NUCLEOTIDE SEQUENCE [LARGE SCALE GENOMIC DNA]</scope>
    <source>
        <strain evidence="2 3">DSM 44826</strain>
    </source>
</reference>
<sequence length="90" mass="9131">MHQPSGDHSAASYCVETVPPLPVRPALSGIEGALIIVVILAGIALTVLGESTAMVVELLGGLAYVAARLVVTARAGSTQSVQSVQSLHRG</sequence>
<proteinExistence type="predicted"/>
<keyword evidence="3" id="KW-1185">Reference proteome</keyword>
<keyword evidence="1" id="KW-0812">Transmembrane</keyword>
<accession>A0A561UD49</accession>
<dbReference type="EMBL" id="VIWT01000001">
    <property type="protein sequence ID" value="TWF97290.1"/>
    <property type="molecule type" value="Genomic_DNA"/>
</dbReference>
<dbReference type="AlphaFoldDB" id="A0A561UD49"/>
<name>A0A561UD49_9ACTN</name>
<organism evidence="2 3">
    <name type="scientific">Kitasatospora viridis</name>
    <dbReference type="NCBI Taxonomy" id="281105"/>
    <lineage>
        <taxon>Bacteria</taxon>
        <taxon>Bacillati</taxon>
        <taxon>Actinomycetota</taxon>
        <taxon>Actinomycetes</taxon>
        <taxon>Kitasatosporales</taxon>
        <taxon>Streptomycetaceae</taxon>
        <taxon>Kitasatospora</taxon>
    </lineage>
</organism>
<evidence type="ECO:0000256" key="1">
    <source>
        <dbReference type="SAM" id="Phobius"/>
    </source>
</evidence>